<dbReference type="PANTHER" id="PTHR36453:SF1">
    <property type="entry name" value="RIGHT HANDED BETA HELIX DOMAIN-CONTAINING PROTEIN"/>
    <property type="match status" value="1"/>
</dbReference>
<evidence type="ECO:0000259" key="2">
    <source>
        <dbReference type="Pfam" id="PF12708"/>
    </source>
</evidence>
<dbReference type="AlphaFoldDB" id="A0A6L8UZL8"/>
<dbReference type="PANTHER" id="PTHR36453">
    <property type="entry name" value="SECRETED PROTEIN-RELATED"/>
    <property type="match status" value="1"/>
</dbReference>
<feature type="domain" description="Rhamnogalacturonase A/B/Epimerase-like pectate lyase" evidence="2">
    <location>
        <begin position="64"/>
        <end position="272"/>
    </location>
</feature>
<dbReference type="SUPFAM" id="SSF51126">
    <property type="entry name" value="Pectin lyase-like"/>
    <property type="match status" value="1"/>
</dbReference>
<dbReference type="InterPro" id="IPR024535">
    <property type="entry name" value="RHGA/B-epi-like_pectate_lyase"/>
</dbReference>
<dbReference type="Gene3D" id="2.160.20.10">
    <property type="entry name" value="Single-stranded right-handed beta-helix, Pectin lyase-like"/>
    <property type="match status" value="1"/>
</dbReference>
<dbReference type="Proteomes" id="UP000481087">
    <property type="component" value="Unassembled WGS sequence"/>
</dbReference>
<dbReference type="InterPro" id="IPR012334">
    <property type="entry name" value="Pectin_lyas_fold"/>
</dbReference>
<organism evidence="3 4">
    <name type="scientific">Paenibacillus silvestris</name>
    <dbReference type="NCBI Taxonomy" id="2606219"/>
    <lineage>
        <taxon>Bacteria</taxon>
        <taxon>Bacillati</taxon>
        <taxon>Bacillota</taxon>
        <taxon>Bacilli</taxon>
        <taxon>Bacillales</taxon>
        <taxon>Paenibacillaceae</taxon>
        <taxon>Paenibacillus</taxon>
    </lineage>
</organism>
<dbReference type="InterPro" id="IPR006626">
    <property type="entry name" value="PbH1"/>
</dbReference>
<protein>
    <submittedName>
        <fullName evidence="3">DUF1565 domain-containing protein</fullName>
    </submittedName>
</protein>
<name>A0A6L8UZL8_9BACL</name>
<dbReference type="RefSeq" id="WP_161406882.1">
    <property type="nucleotide sequence ID" value="NZ_WTUZ01000015.1"/>
</dbReference>
<evidence type="ECO:0000313" key="4">
    <source>
        <dbReference type="Proteomes" id="UP000481087"/>
    </source>
</evidence>
<dbReference type="Pfam" id="PF12708">
    <property type="entry name" value="Pect-lyase_RHGA_epim"/>
    <property type="match status" value="1"/>
</dbReference>
<proteinExistence type="predicted"/>
<dbReference type="SMART" id="SM00710">
    <property type="entry name" value="PbH1"/>
    <property type="match status" value="8"/>
</dbReference>
<dbReference type="InterPro" id="IPR011050">
    <property type="entry name" value="Pectin_lyase_fold/virulence"/>
</dbReference>
<comment type="caution">
    <text evidence="3">The sequence shown here is derived from an EMBL/GenBank/DDBJ whole genome shotgun (WGS) entry which is preliminary data.</text>
</comment>
<dbReference type="PROSITE" id="PS51318">
    <property type="entry name" value="TAT"/>
    <property type="match status" value="1"/>
</dbReference>
<accession>A0A6L8UZL8</accession>
<dbReference type="EMBL" id="WTUZ01000015">
    <property type="protein sequence ID" value="MZQ82686.1"/>
    <property type="molecule type" value="Genomic_DNA"/>
</dbReference>
<gene>
    <name evidence="3" type="ORF">GQF01_11300</name>
</gene>
<evidence type="ECO:0000313" key="3">
    <source>
        <dbReference type="EMBL" id="MZQ82686.1"/>
    </source>
</evidence>
<evidence type="ECO:0000256" key="1">
    <source>
        <dbReference type="SAM" id="MobiDB-lite"/>
    </source>
</evidence>
<sequence length="454" mass="48284">MDENKDRQHGVVPTELNAPPKAPSSLSRRKLLSSLGAAGLALAAGDLFAGSSPAHAAASSSLIYNVKDFGARGNSRFDEDDAPYIQSALDAAAISGGIVYIPPGMYSLKLPLRVKSNVTIMGAGNNSILRSSVNKFGLISITAAQHVHIQNLSLQGLGSYGGASVPIVECGIALIQATDIRITDCTFSMIDNGIKTEDSSRVTVENCNFDSLIGALDYDTQGFGIWGSNAVDHQLVHNHFTMLFQTCITLTNGSRNCYIARNRMHKCFQSGIDLLAKPKEKPCSLNTISGNLIESFSNSSDKVGYAFGIRLKGNCVSNHITNNLISDIDDIGIQLTGRPEDKSDRPHGNLISNNQLLNIGNTGIELVNAYDNQIGQNAIRDIKADGIRIASEGKESGSYSDNNHLSGNSLIRCSKAPIRIADANCRETILLGNIGSGNGDKVIDKGTSTNTSSL</sequence>
<reference evidence="3 4" key="1">
    <citation type="submission" date="2019-12" db="EMBL/GenBank/DDBJ databases">
        <title>Paenibacillus sp. nov. sp. isolated from soil.</title>
        <authorList>
            <person name="Kim J."/>
            <person name="Jeong S.E."/>
            <person name="Jung H.S."/>
            <person name="Jeon C.O."/>
        </authorList>
    </citation>
    <scope>NUCLEOTIDE SEQUENCE [LARGE SCALE GENOMIC DNA]</scope>
    <source>
        <strain evidence="3 4">5J-6</strain>
    </source>
</reference>
<dbReference type="InterPro" id="IPR006311">
    <property type="entry name" value="TAT_signal"/>
</dbReference>
<feature type="region of interest" description="Disordered" evidence="1">
    <location>
        <begin position="1"/>
        <end position="25"/>
    </location>
</feature>
<keyword evidence="4" id="KW-1185">Reference proteome</keyword>